<organism evidence="3 4">
    <name type="scientific">Marinibactrum halimedae</name>
    <dbReference type="NCBI Taxonomy" id="1444977"/>
    <lineage>
        <taxon>Bacteria</taxon>
        <taxon>Pseudomonadati</taxon>
        <taxon>Pseudomonadota</taxon>
        <taxon>Gammaproteobacteria</taxon>
        <taxon>Cellvibrionales</taxon>
        <taxon>Cellvibrionaceae</taxon>
        <taxon>Marinibactrum</taxon>
    </lineage>
</organism>
<dbReference type="Proteomes" id="UP001156870">
    <property type="component" value="Unassembled WGS sequence"/>
</dbReference>
<dbReference type="RefSeq" id="WP_232594412.1">
    <property type="nucleotide sequence ID" value="NZ_BSPD01000064.1"/>
</dbReference>
<dbReference type="SUPFAM" id="SSF47781">
    <property type="entry name" value="RuvA domain 2-like"/>
    <property type="match status" value="1"/>
</dbReference>
<dbReference type="GO" id="GO:0015628">
    <property type="term" value="P:protein secretion by the type II secretion system"/>
    <property type="evidence" value="ECO:0007669"/>
    <property type="project" value="TreeGrafter"/>
</dbReference>
<dbReference type="Pfam" id="PF12836">
    <property type="entry name" value="HHH_3"/>
    <property type="match status" value="1"/>
</dbReference>
<feature type="domain" description="Helix-hairpin-helix DNA-binding motif class 1" evidence="2">
    <location>
        <begin position="57"/>
        <end position="76"/>
    </location>
</feature>
<dbReference type="InterPro" id="IPR004509">
    <property type="entry name" value="Competence_ComEA_HhH"/>
</dbReference>
<dbReference type="GO" id="GO:0006281">
    <property type="term" value="P:DNA repair"/>
    <property type="evidence" value="ECO:0007669"/>
    <property type="project" value="InterPro"/>
</dbReference>
<protein>
    <recommendedName>
        <fullName evidence="2">Helix-hairpin-helix DNA-binding motif class 1 domain-containing protein</fullName>
    </recommendedName>
</protein>
<accession>A0AA37TD08</accession>
<feature type="chain" id="PRO_5041278567" description="Helix-hairpin-helix DNA-binding motif class 1 domain-containing protein" evidence="1">
    <location>
        <begin position="29"/>
        <end position="110"/>
    </location>
</feature>
<dbReference type="PANTHER" id="PTHR21180">
    <property type="entry name" value="ENDONUCLEASE/EXONUCLEASE/PHOSPHATASE FAMILY DOMAIN-CONTAINING PROTEIN 1"/>
    <property type="match status" value="1"/>
</dbReference>
<dbReference type="PANTHER" id="PTHR21180:SF32">
    <property type="entry name" value="ENDONUCLEASE_EXONUCLEASE_PHOSPHATASE FAMILY DOMAIN-CONTAINING PROTEIN 1"/>
    <property type="match status" value="1"/>
</dbReference>
<keyword evidence="1" id="KW-0732">Signal</keyword>
<feature type="signal peptide" evidence="1">
    <location>
        <begin position="1"/>
        <end position="28"/>
    </location>
</feature>
<dbReference type="EMBL" id="BSPD01000064">
    <property type="protein sequence ID" value="GLS26982.1"/>
    <property type="molecule type" value="Genomic_DNA"/>
</dbReference>
<comment type="caution">
    <text evidence="3">The sequence shown here is derived from an EMBL/GenBank/DDBJ whole genome shotgun (WGS) entry which is preliminary data.</text>
</comment>
<dbReference type="Gene3D" id="1.10.150.280">
    <property type="entry name" value="AF1531-like domain"/>
    <property type="match status" value="1"/>
</dbReference>
<evidence type="ECO:0000256" key="1">
    <source>
        <dbReference type="SAM" id="SignalP"/>
    </source>
</evidence>
<dbReference type="NCBIfam" id="TIGR00426">
    <property type="entry name" value="competence protein ComEA helix-hairpin-helix repeat region"/>
    <property type="match status" value="1"/>
</dbReference>
<evidence type="ECO:0000259" key="2">
    <source>
        <dbReference type="SMART" id="SM00278"/>
    </source>
</evidence>
<dbReference type="AlphaFoldDB" id="A0AA37TD08"/>
<dbReference type="InterPro" id="IPR003583">
    <property type="entry name" value="Hlx-hairpin-Hlx_DNA-bd_motif"/>
</dbReference>
<dbReference type="GO" id="GO:0003677">
    <property type="term" value="F:DNA binding"/>
    <property type="evidence" value="ECO:0007669"/>
    <property type="project" value="InterPro"/>
</dbReference>
<feature type="domain" description="Helix-hairpin-helix DNA-binding motif class 1" evidence="2">
    <location>
        <begin position="87"/>
        <end position="106"/>
    </location>
</feature>
<dbReference type="InterPro" id="IPR010994">
    <property type="entry name" value="RuvA_2-like"/>
</dbReference>
<sequence>MASFQHLKSTLTTAFFVLLMFASGTVLAQAETSQSAASVISESVSDIVNINTAPAERLAKVLHGVGPKKAEAIVVWREENGGFQHVEELMEVKGIGEKLMDKNRDRIVIQ</sequence>
<reference evidence="3 4" key="1">
    <citation type="journal article" date="2014" name="Int. J. Syst. Evol. Microbiol.">
        <title>Complete genome sequence of Corynebacterium casei LMG S-19264T (=DSM 44701T), isolated from a smear-ripened cheese.</title>
        <authorList>
            <consortium name="US DOE Joint Genome Institute (JGI-PGF)"/>
            <person name="Walter F."/>
            <person name="Albersmeier A."/>
            <person name="Kalinowski J."/>
            <person name="Ruckert C."/>
        </authorList>
    </citation>
    <scope>NUCLEOTIDE SEQUENCE [LARGE SCALE GENOMIC DNA]</scope>
    <source>
        <strain evidence="3 4">NBRC 110095</strain>
    </source>
</reference>
<evidence type="ECO:0000313" key="4">
    <source>
        <dbReference type="Proteomes" id="UP001156870"/>
    </source>
</evidence>
<gene>
    <name evidence="3" type="ORF">GCM10007877_27010</name>
</gene>
<dbReference type="SMART" id="SM00278">
    <property type="entry name" value="HhH1"/>
    <property type="match status" value="2"/>
</dbReference>
<evidence type="ECO:0000313" key="3">
    <source>
        <dbReference type="EMBL" id="GLS26982.1"/>
    </source>
</evidence>
<name>A0AA37TD08_9GAMM</name>
<proteinExistence type="predicted"/>
<dbReference type="GO" id="GO:0015627">
    <property type="term" value="C:type II protein secretion system complex"/>
    <property type="evidence" value="ECO:0007669"/>
    <property type="project" value="TreeGrafter"/>
</dbReference>
<dbReference type="InterPro" id="IPR051675">
    <property type="entry name" value="Endo/Exo/Phosphatase_dom_1"/>
</dbReference>
<keyword evidence="4" id="KW-1185">Reference proteome</keyword>